<proteinExistence type="predicted"/>
<protein>
    <submittedName>
        <fullName evidence="2">Uncharacterized protein</fullName>
    </submittedName>
</protein>
<sequence>MTKYIPKIYAIYIPISIAIFAYLILAEIGHPFWIYILDLLKICIILMFSNYVLQNYKSEYHNTNPSIS</sequence>
<keyword evidence="1" id="KW-1133">Transmembrane helix</keyword>
<evidence type="ECO:0000313" key="2">
    <source>
        <dbReference type="EMBL" id="SHI23428.1"/>
    </source>
</evidence>
<gene>
    <name evidence="2" type="ORF">SAMN02745229_02287</name>
</gene>
<dbReference type="EMBL" id="FQXK01000018">
    <property type="protein sequence ID" value="SHI23428.1"/>
    <property type="molecule type" value="Genomic_DNA"/>
</dbReference>
<name>A0A1M5ZGV4_BUTFI</name>
<dbReference type="STRING" id="1121131.SAMN02745229_02287"/>
<reference evidence="3" key="1">
    <citation type="submission" date="2016-11" db="EMBL/GenBank/DDBJ databases">
        <authorList>
            <person name="Varghese N."/>
            <person name="Submissions S."/>
        </authorList>
    </citation>
    <scope>NUCLEOTIDE SEQUENCE [LARGE SCALE GENOMIC DNA]</scope>
    <source>
        <strain evidence="3">DSM 3071</strain>
    </source>
</reference>
<feature type="transmembrane region" description="Helical" evidence="1">
    <location>
        <begin position="9"/>
        <end position="26"/>
    </location>
</feature>
<keyword evidence="1" id="KW-0812">Transmembrane</keyword>
<evidence type="ECO:0000256" key="1">
    <source>
        <dbReference type="SAM" id="Phobius"/>
    </source>
</evidence>
<evidence type="ECO:0000313" key="3">
    <source>
        <dbReference type="Proteomes" id="UP000184278"/>
    </source>
</evidence>
<organism evidence="2 3">
    <name type="scientific">Butyrivibrio fibrisolvens DSM 3071</name>
    <dbReference type="NCBI Taxonomy" id="1121131"/>
    <lineage>
        <taxon>Bacteria</taxon>
        <taxon>Bacillati</taxon>
        <taxon>Bacillota</taxon>
        <taxon>Clostridia</taxon>
        <taxon>Lachnospirales</taxon>
        <taxon>Lachnospiraceae</taxon>
        <taxon>Butyrivibrio</taxon>
    </lineage>
</organism>
<accession>A0A1M5ZGV4</accession>
<feature type="transmembrane region" description="Helical" evidence="1">
    <location>
        <begin position="32"/>
        <end position="53"/>
    </location>
</feature>
<dbReference type="AlphaFoldDB" id="A0A1M5ZGV4"/>
<keyword evidence="3" id="KW-1185">Reference proteome</keyword>
<dbReference type="Proteomes" id="UP000184278">
    <property type="component" value="Unassembled WGS sequence"/>
</dbReference>
<keyword evidence="1" id="KW-0472">Membrane</keyword>